<proteinExistence type="predicted"/>
<dbReference type="InterPro" id="IPR050256">
    <property type="entry name" value="Glycosyltransferase_2"/>
</dbReference>
<evidence type="ECO:0000259" key="8">
    <source>
        <dbReference type="Pfam" id="PF00535"/>
    </source>
</evidence>
<dbReference type="Pfam" id="PF00535">
    <property type="entry name" value="Glycos_transf_2"/>
    <property type="match status" value="1"/>
</dbReference>
<feature type="transmembrane region" description="Helical" evidence="7">
    <location>
        <begin position="234"/>
        <end position="257"/>
    </location>
</feature>
<keyword evidence="10" id="KW-1185">Reference proteome</keyword>
<keyword evidence="6 7" id="KW-0472">Membrane</keyword>
<sequence>MKQQQMVTVSIVAACYNEADNLPEFVRRVEAAMGEVPEAWELILVDDGSVDHSWEVMEQLRADHPHVIGLRLSRNFSHQNALIAGLAHARGRAVVSLDSDLQHPPELIPDMIKAWREGWRVVTTCRQEGRETSAFKRLTSRYFYKAFSFMTDISMGSGASDFRLLDRKALTVLLRFAGTDRFLRGSVNWMGFPSTTLHYQVGERSAGTSAYSLARMVSFSVTAMTSFSMKPLRIGLWIAGLVGLLAIAELFYVLYIAMSGAGVPGWASVAGLISFLFAMHFAVMGIFGLYISRIYSVLQSRPVFIIDEYAGVANPDYDMPPRPAAWPVHDRIEAAGADHG</sequence>
<keyword evidence="2" id="KW-0328">Glycosyltransferase</keyword>
<protein>
    <submittedName>
        <fullName evidence="9">Glycosyltransferase family 2 protein</fullName>
    </submittedName>
</protein>
<name>A0ABP7SDN3_9SPHN</name>
<feature type="domain" description="Glycosyltransferase 2-like" evidence="8">
    <location>
        <begin position="10"/>
        <end position="170"/>
    </location>
</feature>
<reference evidence="10" key="1">
    <citation type="journal article" date="2019" name="Int. J. Syst. Evol. Microbiol.">
        <title>The Global Catalogue of Microorganisms (GCM) 10K type strain sequencing project: providing services to taxonomists for standard genome sequencing and annotation.</title>
        <authorList>
            <consortium name="The Broad Institute Genomics Platform"/>
            <consortium name="The Broad Institute Genome Sequencing Center for Infectious Disease"/>
            <person name="Wu L."/>
            <person name="Ma J."/>
        </authorList>
    </citation>
    <scope>NUCLEOTIDE SEQUENCE [LARGE SCALE GENOMIC DNA]</scope>
    <source>
        <strain evidence="10">JCM 17563</strain>
    </source>
</reference>
<dbReference type="RefSeq" id="WP_344705738.1">
    <property type="nucleotide sequence ID" value="NZ_BAABBQ010000001.1"/>
</dbReference>
<dbReference type="InterPro" id="IPR029044">
    <property type="entry name" value="Nucleotide-diphossugar_trans"/>
</dbReference>
<dbReference type="CDD" id="cd04187">
    <property type="entry name" value="DPM1_like_bac"/>
    <property type="match status" value="1"/>
</dbReference>
<dbReference type="InterPro" id="IPR001173">
    <property type="entry name" value="Glyco_trans_2-like"/>
</dbReference>
<dbReference type="PROSITE" id="PS51257">
    <property type="entry name" value="PROKAR_LIPOPROTEIN"/>
    <property type="match status" value="1"/>
</dbReference>
<evidence type="ECO:0000256" key="1">
    <source>
        <dbReference type="ARBA" id="ARBA00004141"/>
    </source>
</evidence>
<feature type="transmembrane region" description="Helical" evidence="7">
    <location>
        <begin position="269"/>
        <end position="291"/>
    </location>
</feature>
<dbReference type="Gene3D" id="3.90.550.10">
    <property type="entry name" value="Spore Coat Polysaccharide Biosynthesis Protein SpsA, Chain A"/>
    <property type="match status" value="1"/>
</dbReference>
<keyword evidence="5 7" id="KW-1133">Transmembrane helix</keyword>
<accession>A0ABP7SDN3</accession>
<evidence type="ECO:0000256" key="2">
    <source>
        <dbReference type="ARBA" id="ARBA00022676"/>
    </source>
</evidence>
<dbReference type="SUPFAM" id="SSF53448">
    <property type="entry name" value="Nucleotide-diphospho-sugar transferases"/>
    <property type="match status" value="1"/>
</dbReference>
<evidence type="ECO:0000313" key="10">
    <source>
        <dbReference type="Proteomes" id="UP001500235"/>
    </source>
</evidence>
<evidence type="ECO:0000256" key="3">
    <source>
        <dbReference type="ARBA" id="ARBA00022679"/>
    </source>
</evidence>
<comment type="subcellular location">
    <subcellularLocation>
        <location evidence="1">Membrane</location>
        <topology evidence="1">Multi-pass membrane protein</topology>
    </subcellularLocation>
</comment>
<keyword evidence="3" id="KW-0808">Transferase</keyword>
<evidence type="ECO:0000256" key="7">
    <source>
        <dbReference type="SAM" id="Phobius"/>
    </source>
</evidence>
<dbReference type="PANTHER" id="PTHR48090:SF1">
    <property type="entry name" value="PROPHAGE BACTOPRENOL GLUCOSYL TRANSFERASE HOMOLOG"/>
    <property type="match status" value="1"/>
</dbReference>
<evidence type="ECO:0000313" key="9">
    <source>
        <dbReference type="EMBL" id="GAA4010150.1"/>
    </source>
</evidence>
<evidence type="ECO:0000256" key="6">
    <source>
        <dbReference type="ARBA" id="ARBA00023136"/>
    </source>
</evidence>
<evidence type="ECO:0000256" key="4">
    <source>
        <dbReference type="ARBA" id="ARBA00022692"/>
    </source>
</evidence>
<dbReference type="EMBL" id="BAABBQ010000001">
    <property type="protein sequence ID" value="GAA4010150.1"/>
    <property type="molecule type" value="Genomic_DNA"/>
</dbReference>
<gene>
    <name evidence="9" type="ORF">GCM10022280_04170</name>
</gene>
<evidence type="ECO:0000256" key="5">
    <source>
        <dbReference type="ARBA" id="ARBA00022989"/>
    </source>
</evidence>
<dbReference type="PANTHER" id="PTHR48090">
    <property type="entry name" value="UNDECAPRENYL-PHOSPHATE 4-DEOXY-4-FORMAMIDO-L-ARABINOSE TRANSFERASE-RELATED"/>
    <property type="match status" value="1"/>
</dbReference>
<organism evidence="9 10">
    <name type="scientific">Sphingomonas swuensis</name>
    <dbReference type="NCBI Taxonomy" id="977800"/>
    <lineage>
        <taxon>Bacteria</taxon>
        <taxon>Pseudomonadati</taxon>
        <taxon>Pseudomonadota</taxon>
        <taxon>Alphaproteobacteria</taxon>
        <taxon>Sphingomonadales</taxon>
        <taxon>Sphingomonadaceae</taxon>
        <taxon>Sphingomonas</taxon>
    </lineage>
</organism>
<keyword evidence="4 7" id="KW-0812">Transmembrane</keyword>
<comment type="caution">
    <text evidence="9">The sequence shown here is derived from an EMBL/GenBank/DDBJ whole genome shotgun (WGS) entry which is preliminary data.</text>
</comment>
<dbReference type="Proteomes" id="UP001500235">
    <property type="component" value="Unassembled WGS sequence"/>
</dbReference>